<dbReference type="InterPro" id="IPR004358">
    <property type="entry name" value="Sig_transdc_His_kin-like_C"/>
</dbReference>
<dbReference type="Pfam" id="PF00027">
    <property type="entry name" value="cNMP_binding"/>
    <property type="match status" value="1"/>
</dbReference>
<evidence type="ECO:0000256" key="4">
    <source>
        <dbReference type="ARBA" id="ARBA00023012"/>
    </source>
</evidence>
<dbReference type="InterPro" id="IPR018490">
    <property type="entry name" value="cNMP-bd_dom_sf"/>
</dbReference>
<reference evidence="8" key="1">
    <citation type="journal article" date="2019" name="Int. J. Syst. Evol. Microbiol.">
        <title>The Global Catalogue of Microorganisms (GCM) 10K type strain sequencing project: providing services to taxonomists for standard genome sequencing and annotation.</title>
        <authorList>
            <consortium name="The Broad Institute Genomics Platform"/>
            <consortium name="The Broad Institute Genome Sequencing Center for Infectious Disease"/>
            <person name="Wu L."/>
            <person name="Ma J."/>
        </authorList>
    </citation>
    <scope>NUCLEOTIDE SEQUENCE [LARGE SCALE GENOMIC DNA]</scope>
    <source>
        <strain evidence="8">JCM 17017</strain>
    </source>
</reference>
<sequence length="477" mass="52731">MATGTWDLTRSSLRELFLFSSLSDAQLDWLLGHASLTQWPAGTEVVREGDPAASFHVLLSGTLRMTKQDAGGEVELKRSGQRGAYCGAIRFFHLEEHQTYPTSVHALSDLVLLTLPADELAAQFRSWFPMSAHLLEGSYANWLTTDAIVGRRRQLLALGQLSAGLTHELNNPAAAAERATAALRRQATATQVAFVQLIEDGVGPRALRELLRQRDRLVNRLSSVPSSTALQRTDREDEIDGWLETHALEQVWEAPSIFAGAGVTTADLAEVTHSAGPSFASDALRWLAHALESELLLSEIQESISRMSALVGATQEYTHLDRTPYAWIDVHDGLRATLALLHTKIGPRIRVTELYDRRLPRIPAYPAELNQVWTNLIDNAVAAMDGAGTLTLRTTLVSDQVCVEIRDTGHGIPSENRRRVFEPFFTTRPVGEGDGLGLDTAWRIVVERHHGDLRVESEPGDTRFQVLMPTAERQPPR</sequence>
<dbReference type="Gene3D" id="1.10.287.130">
    <property type="match status" value="1"/>
</dbReference>
<dbReference type="PANTHER" id="PTHR43065">
    <property type="entry name" value="SENSOR HISTIDINE KINASE"/>
    <property type="match status" value="1"/>
</dbReference>
<keyword evidence="3" id="KW-0418">Kinase</keyword>
<dbReference type="SMART" id="SM00387">
    <property type="entry name" value="HATPase_c"/>
    <property type="match status" value="1"/>
</dbReference>
<dbReference type="Proteomes" id="UP001501624">
    <property type="component" value="Unassembled WGS sequence"/>
</dbReference>
<dbReference type="PROSITE" id="PS50042">
    <property type="entry name" value="CNMP_BINDING_3"/>
    <property type="match status" value="1"/>
</dbReference>
<keyword evidence="7" id="KW-0547">Nucleotide-binding</keyword>
<accession>A0ABP7HNZ4</accession>
<keyword evidence="8" id="KW-1185">Reference proteome</keyword>
<dbReference type="InterPro" id="IPR005467">
    <property type="entry name" value="His_kinase_dom"/>
</dbReference>
<comment type="catalytic activity">
    <reaction evidence="1">
        <text>ATP + protein L-histidine = ADP + protein N-phospho-L-histidine.</text>
        <dbReference type="EC" id="2.7.13.3"/>
    </reaction>
</comment>
<evidence type="ECO:0000259" key="6">
    <source>
        <dbReference type="PROSITE" id="PS50109"/>
    </source>
</evidence>
<dbReference type="RefSeq" id="WP_020419090.1">
    <property type="nucleotide sequence ID" value="NZ_BAABCM010000001.1"/>
</dbReference>
<dbReference type="Gene3D" id="2.60.120.10">
    <property type="entry name" value="Jelly Rolls"/>
    <property type="match status" value="1"/>
</dbReference>
<dbReference type="InterPro" id="IPR000595">
    <property type="entry name" value="cNMP-bd_dom"/>
</dbReference>
<evidence type="ECO:0000313" key="7">
    <source>
        <dbReference type="EMBL" id="GAA3800721.1"/>
    </source>
</evidence>
<evidence type="ECO:0000313" key="8">
    <source>
        <dbReference type="Proteomes" id="UP001501624"/>
    </source>
</evidence>
<dbReference type="EMBL" id="BAABCM010000001">
    <property type="protein sequence ID" value="GAA3800721.1"/>
    <property type="molecule type" value="Genomic_DNA"/>
</dbReference>
<evidence type="ECO:0000256" key="1">
    <source>
        <dbReference type="ARBA" id="ARBA00000085"/>
    </source>
</evidence>
<dbReference type="InterPro" id="IPR036890">
    <property type="entry name" value="HATPase_C_sf"/>
</dbReference>
<dbReference type="InterPro" id="IPR014710">
    <property type="entry name" value="RmlC-like_jellyroll"/>
</dbReference>
<comment type="caution">
    <text evidence="7">The sequence shown here is derived from an EMBL/GenBank/DDBJ whole genome shotgun (WGS) entry which is preliminary data.</text>
</comment>
<feature type="domain" description="Cyclic nucleotide-binding" evidence="5">
    <location>
        <begin position="18"/>
        <end position="115"/>
    </location>
</feature>
<dbReference type="PRINTS" id="PR00344">
    <property type="entry name" value="BCTRLSENSOR"/>
</dbReference>
<dbReference type="CDD" id="cd00038">
    <property type="entry name" value="CAP_ED"/>
    <property type="match status" value="1"/>
</dbReference>
<feature type="domain" description="Histidine kinase" evidence="6">
    <location>
        <begin position="296"/>
        <end position="472"/>
    </location>
</feature>
<proteinExistence type="predicted"/>
<keyword evidence="7" id="KW-0067">ATP-binding</keyword>
<keyword evidence="3" id="KW-0808">Transferase</keyword>
<dbReference type="Gene3D" id="3.30.565.10">
    <property type="entry name" value="Histidine kinase-like ATPase, C-terminal domain"/>
    <property type="match status" value="1"/>
</dbReference>
<dbReference type="SUPFAM" id="SSF55874">
    <property type="entry name" value="ATPase domain of HSP90 chaperone/DNA topoisomerase II/histidine kinase"/>
    <property type="match status" value="1"/>
</dbReference>
<evidence type="ECO:0000256" key="3">
    <source>
        <dbReference type="ARBA" id="ARBA00022777"/>
    </source>
</evidence>
<dbReference type="PROSITE" id="PS50109">
    <property type="entry name" value="HIS_KIN"/>
    <property type="match status" value="1"/>
</dbReference>
<dbReference type="PANTHER" id="PTHR43065:SF48">
    <property type="entry name" value="HISTIDINE KINASE"/>
    <property type="match status" value="1"/>
</dbReference>
<gene>
    <name evidence="7" type="ORF">GCM10022380_17700</name>
</gene>
<dbReference type="SMART" id="SM00100">
    <property type="entry name" value="cNMP"/>
    <property type="match status" value="1"/>
</dbReference>
<protein>
    <recommendedName>
        <fullName evidence="2">histidine kinase</fullName>
        <ecNumber evidence="2">2.7.13.3</ecNumber>
    </recommendedName>
</protein>
<evidence type="ECO:0000259" key="5">
    <source>
        <dbReference type="PROSITE" id="PS50042"/>
    </source>
</evidence>
<dbReference type="Pfam" id="PF02518">
    <property type="entry name" value="HATPase_c"/>
    <property type="match status" value="1"/>
</dbReference>
<keyword evidence="4" id="KW-0902">Two-component regulatory system</keyword>
<dbReference type="GO" id="GO:0005524">
    <property type="term" value="F:ATP binding"/>
    <property type="evidence" value="ECO:0007669"/>
    <property type="project" value="UniProtKB-KW"/>
</dbReference>
<organism evidence="7 8">
    <name type="scientific">Amycolatopsis tucumanensis</name>
    <dbReference type="NCBI Taxonomy" id="401106"/>
    <lineage>
        <taxon>Bacteria</taxon>
        <taxon>Bacillati</taxon>
        <taxon>Actinomycetota</taxon>
        <taxon>Actinomycetes</taxon>
        <taxon>Pseudonocardiales</taxon>
        <taxon>Pseudonocardiaceae</taxon>
        <taxon>Amycolatopsis</taxon>
    </lineage>
</organism>
<evidence type="ECO:0000256" key="2">
    <source>
        <dbReference type="ARBA" id="ARBA00012438"/>
    </source>
</evidence>
<dbReference type="EC" id="2.7.13.3" evidence="2"/>
<dbReference type="InterPro" id="IPR003594">
    <property type="entry name" value="HATPase_dom"/>
</dbReference>
<dbReference type="SUPFAM" id="SSF51206">
    <property type="entry name" value="cAMP-binding domain-like"/>
    <property type="match status" value="1"/>
</dbReference>
<name>A0ABP7HNZ4_9PSEU</name>